<accession>A0A2D0MY89</accession>
<dbReference type="RefSeq" id="WP_099155410.1">
    <property type="nucleotide sequence ID" value="NZ_PDUD01000060.1"/>
</dbReference>
<dbReference type="Proteomes" id="UP000223913">
    <property type="component" value="Unassembled WGS sequence"/>
</dbReference>
<name>A0A2D0MY89_FLAN2</name>
<dbReference type="GO" id="GO:0004190">
    <property type="term" value="F:aspartic-type endopeptidase activity"/>
    <property type="evidence" value="ECO:0007669"/>
    <property type="project" value="InterPro"/>
</dbReference>
<protein>
    <recommendedName>
        <fullName evidence="2">Peptidase A2 domain-containing protein</fullName>
    </recommendedName>
</protein>
<evidence type="ECO:0000259" key="2">
    <source>
        <dbReference type="PROSITE" id="PS50175"/>
    </source>
</evidence>
<feature type="domain" description="Peptidase A2" evidence="2">
    <location>
        <begin position="56"/>
        <end position="71"/>
    </location>
</feature>
<evidence type="ECO:0000313" key="3">
    <source>
        <dbReference type="EMBL" id="PHN01215.1"/>
    </source>
</evidence>
<keyword evidence="4" id="KW-1185">Reference proteome</keyword>
<evidence type="ECO:0000313" key="4">
    <source>
        <dbReference type="Proteomes" id="UP000223913"/>
    </source>
</evidence>
<dbReference type="InterPro" id="IPR021109">
    <property type="entry name" value="Peptidase_aspartic_dom_sf"/>
</dbReference>
<dbReference type="AlphaFoldDB" id="A0A2D0MY89"/>
<organism evidence="3 4">
    <name type="scientific">Flavilitoribacter nigricans (strain ATCC 23147 / DSM 23189 / NBRC 102662 / NCIMB 1420 / SS-2)</name>
    <name type="common">Lewinella nigricans</name>
    <dbReference type="NCBI Taxonomy" id="1122177"/>
    <lineage>
        <taxon>Bacteria</taxon>
        <taxon>Pseudomonadati</taxon>
        <taxon>Bacteroidota</taxon>
        <taxon>Saprospiria</taxon>
        <taxon>Saprospirales</taxon>
        <taxon>Lewinellaceae</taxon>
        <taxon>Flavilitoribacter</taxon>
    </lineage>
</organism>
<dbReference type="OrthoDB" id="5166556at2"/>
<dbReference type="InterPro" id="IPR034122">
    <property type="entry name" value="Retropepsin-like_bacterial"/>
</dbReference>
<evidence type="ECO:0000256" key="1">
    <source>
        <dbReference type="ARBA" id="ARBA00022801"/>
    </source>
</evidence>
<dbReference type="PROSITE" id="PS50175">
    <property type="entry name" value="ASP_PROT_RETROV"/>
    <property type="match status" value="1"/>
</dbReference>
<dbReference type="SUPFAM" id="SSF50630">
    <property type="entry name" value="Acid proteases"/>
    <property type="match status" value="2"/>
</dbReference>
<sequence>MQQKQIIRSRLILLIFWAGLTTIPQTQAQTPLYSAPLALVEQLMFIKLRVNDSRPLNFLLDTGAGVTVINETTADRLELDISARSRIKTAGKTLLAATSAANTLHFGDLTLENISLEIIRLDHLSELLSYPVDGIIGVDLLRQFVLETDIDGQTFNLYDREKHFYQGPGETLELLEMEYGHFGAMVSLDLGPRYRDVSLALKFDTGYSGHLLLDNNIVKRYELIRENRRYHEVESFSADSTININYKKKLKRITLAGKTLRNIPSVLTVDQRNIRAAEKNLSQGLIGQEVLLNFNIIYDYHRRLIHLEPR</sequence>
<dbReference type="Pfam" id="PF13650">
    <property type="entry name" value="Asp_protease_2"/>
    <property type="match status" value="1"/>
</dbReference>
<dbReference type="Gene3D" id="2.40.70.10">
    <property type="entry name" value="Acid Proteases"/>
    <property type="match status" value="2"/>
</dbReference>
<dbReference type="InterPro" id="IPR001995">
    <property type="entry name" value="Peptidase_A2_cat"/>
</dbReference>
<reference evidence="3 4" key="1">
    <citation type="submission" date="2017-10" db="EMBL/GenBank/DDBJ databases">
        <title>The draft genome sequence of Lewinella nigricans NBRC 102662.</title>
        <authorList>
            <person name="Wang K."/>
        </authorList>
    </citation>
    <scope>NUCLEOTIDE SEQUENCE [LARGE SCALE GENOMIC DNA]</scope>
    <source>
        <strain evidence="3 4">NBRC 102662</strain>
    </source>
</reference>
<comment type="caution">
    <text evidence="3">The sequence shown here is derived from an EMBL/GenBank/DDBJ whole genome shotgun (WGS) entry which is preliminary data.</text>
</comment>
<proteinExistence type="predicted"/>
<dbReference type="GO" id="GO:0006508">
    <property type="term" value="P:proteolysis"/>
    <property type="evidence" value="ECO:0007669"/>
    <property type="project" value="InterPro"/>
</dbReference>
<dbReference type="CDD" id="cd05483">
    <property type="entry name" value="retropepsin_like_bacteria"/>
    <property type="match status" value="1"/>
</dbReference>
<keyword evidence="1" id="KW-0378">Hydrolase</keyword>
<dbReference type="EMBL" id="PDUD01000060">
    <property type="protein sequence ID" value="PHN01215.1"/>
    <property type="molecule type" value="Genomic_DNA"/>
</dbReference>
<gene>
    <name evidence="3" type="ORF">CRP01_38390</name>
</gene>